<dbReference type="PANTHER" id="PTHR19328">
    <property type="entry name" value="HEDGEHOG-INTERACTING PROTEIN"/>
    <property type="match status" value="1"/>
</dbReference>
<proteinExistence type="predicted"/>
<dbReference type="Proteomes" id="UP000306602">
    <property type="component" value="Unassembled WGS sequence"/>
</dbReference>
<feature type="domain" description="Glucose/Sorbosone dehydrogenase" evidence="1">
    <location>
        <begin position="47"/>
        <end position="423"/>
    </location>
</feature>
<dbReference type="InterPro" id="IPR011041">
    <property type="entry name" value="Quinoprot_gluc/sorb_DH_b-prop"/>
</dbReference>
<evidence type="ECO:0000313" key="3">
    <source>
        <dbReference type="Proteomes" id="UP000306602"/>
    </source>
</evidence>
<sequence>MLHSRFSEPLPLAASLLVGAALFGAPTLAQSGMNTTNLQSEVVLDGLDNPWDMAFLDDGTMLFTEKCSGLSVRMPDGTVNKLYGVGAKEGYPANGEDLFCEGQAGMMGVAFDPGFADNRRIYVYSTSNMSDPHTNRLMRFTVNEDFTAVADRTDIIDDVPYKMAASNHPFGGPGAHNGGRVRFGPDGALWLTTGDTHNGQVPQSPTMMGSKVIRVDTDGAAHPENAPPEGFDKRTYTFGHRNIQGIAFHPDTGAAITAEHGPWHSDEITILKNGGNAGWDPRPNMAGREDCPDDYCGYSPNQEGGMNRYERAAFMPMTDFDTYPDAMPPVWNNNGWSQGTSSAAFLQGDAWGDWNGAMVVGIMGIGFGGTPIGQRIDVIHFNEDVTDVEDVTEMTLPMETGRFRSVVMGPDGSLYTSIDEGTIYKLTPGN</sequence>
<accession>A0A4S4NQN6</accession>
<dbReference type="SUPFAM" id="SSF50952">
    <property type="entry name" value="Soluble quinoprotein glucose dehydrogenase"/>
    <property type="match status" value="1"/>
</dbReference>
<protein>
    <submittedName>
        <fullName evidence="2">PQQ-dependent sugar dehydrogenase</fullName>
    </submittedName>
</protein>
<evidence type="ECO:0000259" key="1">
    <source>
        <dbReference type="Pfam" id="PF07995"/>
    </source>
</evidence>
<dbReference type="Pfam" id="PF07995">
    <property type="entry name" value="GSDH"/>
    <property type="match status" value="1"/>
</dbReference>
<dbReference type="PANTHER" id="PTHR19328:SF13">
    <property type="entry name" value="HIPL1 PROTEIN"/>
    <property type="match status" value="1"/>
</dbReference>
<comment type="caution">
    <text evidence="2">The sequence shown here is derived from an EMBL/GenBank/DDBJ whole genome shotgun (WGS) entry which is preliminary data.</text>
</comment>
<name>A0A4S4NQN6_9RHOB</name>
<evidence type="ECO:0000313" key="2">
    <source>
        <dbReference type="EMBL" id="THH38500.1"/>
    </source>
</evidence>
<dbReference type="AlphaFoldDB" id="A0A4S4NQN6"/>
<dbReference type="InterPro" id="IPR012938">
    <property type="entry name" value="Glc/Sorbosone_DH"/>
</dbReference>
<reference evidence="2 3" key="1">
    <citation type="submission" date="2019-04" db="EMBL/GenBank/DDBJ databases">
        <title>Shimia ponticola sp. nov., isolated from seawater.</title>
        <authorList>
            <person name="Kim Y.-O."/>
            <person name="Yoon J.-H."/>
        </authorList>
    </citation>
    <scope>NUCLEOTIDE SEQUENCE [LARGE SCALE GENOMIC DNA]</scope>
    <source>
        <strain evidence="2 3">MYP11</strain>
    </source>
</reference>
<dbReference type="Gene3D" id="2.120.10.30">
    <property type="entry name" value="TolB, C-terminal domain"/>
    <property type="match status" value="1"/>
</dbReference>
<dbReference type="EMBL" id="SRKY01000001">
    <property type="protein sequence ID" value="THH38500.1"/>
    <property type="molecule type" value="Genomic_DNA"/>
</dbReference>
<dbReference type="OrthoDB" id="9770043at2"/>
<dbReference type="InterPro" id="IPR011042">
    <property type="entry name" value="6-blade_b-propeller_TolB-like"/>
</dbReference>
<organism evidence="2 3">
    <name type="scientific">Aliishimia ponticola</name>
    <dbReference type="NCBI Taxonomy" id="2499833"/>
    <lineage>
        <taxon>Bacteria</taxon>
        <taxon>Pseudomonadati</taxon>
        <taxon>Pseudomonadota</taxon>
        <taxon>Alphaproteobacteria</taxon>
        <taxon>Rhodobacterales</taxon>
        <taxon>Paracoccaceae</taxon>
        <taxon>Aliishimia</taxon>
    </lineage>
</organism>
<gene>
    <name evidence="2" type="ORF">E4Z66_02715</name>
</gene>
<keyword evidence="3" id="KW-1185">Reference proteome</keyword>